<dbReference type="Pfam" id="PF07332">
    <property type="entry name" value="Phage_holin_3_6"/>
    <property type="match status" value="1"/>
</dbReference>
<dbReference type="Proteomes" id="UP000295696">
    <property type="component" value="Unassembled WGS sequence"/>
</dbReference>
<sequence>MPHDDHGRPSTTALLQSLVDQISGLFRGEVDLLKAEMSEKAQTVGSAMGMVVAGVVVVLVALHALAAAAIFGLIAYGLHAGYAALAVGAVLALVALVLIKSGLAKVKNTSLTPERTANNVRKDAQVMKEKTHVG</sequence>
<gene>
    <name evidence="2" type="ORF">EDD52_103290</name>
</gene>
<organism evidence="2 3">
    <name type="scientific">Primorskyibacter sedentarius</name>
    <dbReference type="NCBI Taxonomy" id="745311"/>
    <lineage>
        <taxon>Bacteria</taxon>
        <taxon>Pseudomonadati</taxon>
        <taxon>Pseudomonadota</taxon>
        <taxon>Alphaproteobacteria</taxon>
        <taxon>Rhodobacterales</taxon>
        <taxon>Roseobacteraceae</taxon>
        <taxon>Primorskyibacter</taxon>
    </lineage>
</organism>
<name>A0A4R3JIM1_9RHOB</name>
<keyword evidence="1" id="KW-1133">Transmembrane helix</keyword>
<evidence type="ECO:0000256" key="1">
    <source>
        <dbReference type="SAM" id="Phobius"/>
    </source>
</evidence>
<evidence type="ECO:0000313" key="3">
    <source>
        <dbReference type="Proteomes" id="UP000295696"/>
    </source>
</evidence>
<reference evidence="2 3" key="1">
    <citation type="submission" date="2019-03" db="EMBL/GenBank/DDBJ databases">
        <title>Genomic Encyclopedia of Type Strains, Phase IV (KMG-IV): sequencing the most valuable type-strain genomes for metagenomic binning, comparative biology and taxonomic classification.</title>
        <authorList>
            <person name="Goeker M."/>
        </authorList>
    </citation>
    <scope>NUCLEOTIDE SEQUENCE [LARGE SCALE GENOMIC DNA]</scope>
    <source>
        <strain evidence="2 3">DSM 104836</strain>
    </source>
</reference>
<comment type="caution">
    <text evidence="2">The sequence shown here is derived from an EMBL/GenBank/DDBJ whole genome shotgun (WGS) entry which is preliminary data.</text>
</comment>
<keyword evidence="1" id="KW-0812">Transmembrane</keyword>
<accession>A0A4R3JIM1</accession>
<feature type="transmembrane region" description="Helical" evidence="1">
    <location>
        <begin position="47"/>
        <end position="74"/>
    </location>
</feature>
<keyword evidence="3" id="KW-1185">Reference proteome</keyword>
<dbReference type="RefSeq" id="WP_132243504.1">
    <property type="nucleotide sequence ID" value="NZ_CBDUOC010000027.1"/>
</dbReference>
<feature type="transmembrane region" description="Helical" evidence="1">
    <location>
        <begin position="80"/>
        <end position="99"/>
    </location>
</feature>
<dbReference type="OrthoDB" id="7865288at2"/>
<protein>
    <submittedName>
        <fullName evidence="2">Putative superfamily III holin-X</fullName>
    </submittedName>
</protein>
<dbReference type="EMBL" id="SLZU01000003">
    <property type="protein sequence ID" value="TCS65872.1"/>
    <property type="molecule type" value="Genomic_DNA"/>
</dbReference>
<keyword evidence="1" id="KW-0472">Membrane</keyword>
<proteinExistence type="predicted"/>
<evidence type="ECO:0000313" key="2">
    <source>
        <dbReference type="EMBL" id="TCS65872.1"/>
    </source>
</evidence>
<dbReference type="AlphaFoldDB" id="A0A4R3JIM1"/>
<dbReference type="InterPro" id="IPR009937">
    <property type="entry name" value="Phage_holin_3_6"/>
</dbReference>